<organism evidence="3 4">
    <name type="scientific">Drechmeria coniospora</name>
    <name type="common">Nematophagous fungus</name>
    <name type="synonym">Meria coniospora</name>
    <dbReference type="NCBI Taxonomy" id="98403"/>
    <lineage>
        <taxon>Eukaryota</taxon>
        <taxon>Fungi</taxon>
        <taxon>Dikarya</taxon>
        <taxon>Ascomycota</taxon>
        <taxon>Pezizomycotina</taxon>
        <taxon>Sordariomycetes</taxon>
        <taxon>Hypocreomycetidae</taxon>
        <taxon>Hypocreales</taxon>
        <taxon>Ophiocordycipitaceae</taxon>
        <taxon>Drechmeria</taxon>
    </lineage>
</organism>
<feature type="signal peptide" evidence="2">
    <location>
        <begin position="1"/>
        <end position="17"/>
    </location>
</feature>
<evidence type="ECO:0000256" key="1">
    <source>
        <dbReference type="SAM" id="MobiDB-lite"/>
    </source>
</evidence>
<reference evidence="3 4" key="1">
    <citation type="journal article" date="2016" name="Sci. Rep.">
        <title>Insights into Adaptations to a Near-Obligate Nematode Endoparasitic Lifestyle from the Finished Genome of Drechmeria coniospora.</title>
        <authorList>
            <person name="Zhang L."/>
            <person name="Zhou Z."/>
            <person name="Guo Q."/>
            <person name="Fokkens L."/>
            <person name="Miskei M."/>
            <person name="Pocsi I."/>
            <person name="Zhang W."/>
            <person name="Chen M."/>
            <person name="Wang L."/>
            <person name="Sun Y."/>
            <person name="Donzelli B.G."/>
            <person name="Gibson D.M."/>
            <person name="Nelson D.R."/>
            <person name="Luo J.G."/>
            <person name="Rep M."/>
            <person name="Liu H."/>
            <person name="Yang S."/>
            <person name="Wang J."/>
            <person name="Krasnoff S.B."/>
            <person name="Xu Y."/>
            <person name="Molnar I."/>
            <person name="Lin M."/>
        </authorList>
    </citation>
    <scope>NUCLEOTIDE SEQUENCE [LARGE SCALE GENOMIC DNA]</scope>
    <source>
        <strain evidence="3 4">ARSEF 6962</strain>
    </source>
</reference>
<comment type="caution">
    <text evidence="3">The sequence shown here is derived from an EMBL/GenBank/DDBJ whole genome shotgun (WGS) entry which is preliminary data.</text>
</comment>
<dbReference type="RefSeq" id="XP_040654585.1">
    <property type="nucleotide sequence ID" value="XM_040804481.1"/>
</dbReference>
<proteinExistence type="predicted"/>
<dbReference type="GeneID" id="63719838"/>
<dbReference type="Proteomes" id="UP000076580">
    <property type="component" value="Chromosome 03"/>
</dbReference>
<accession>A0A151GDV1</accession>
<feature type="region of interest" description="Disordered" evidence="1">
    <location>
        <begin position="352"/>
        <end position="452"/>
    </location>
</feature>
<feature type="compositionally biased region" description="Basic and acidic residues" evidence="1">
    <location>
        <begin position="386"/>
        <end position="396"/>
    </location>
</feature>
<name>A0A151GDV1_DRECN</name>
<dbReference type="EMBL" id="LAYC01000003">
    <property type="protein sequence ID" value="KYK55233.1"/>
    <property type="molecule type" value="Genomic_DNA"/>
</dbReference>
<evidence type="ECO:0000313" key="3">
    <source>
        <dbReference type="EMBL" id="KYK55233.1"/>
    </source>
</evidence>
<evidence type="ECO:0000256" key="2">
    <source>
        <dbReference type="SAM" id="SignalP"/>
    </source>
</evidence>
<evidence type="ECO:0000313" key="4">
    <source>
        <dbReference type="Proteomes" id="UP000076580"/>
    </source>
</evidence>
<keyword evidence="2" id="KW-0732">Signal</keyword>
<feature type="compositionally biased region" description="Acidic residues" evidence="1">
    <location>
        <begin position="426"/>
        <end position="436"/>
    </location>
</feature>
<gene>
    <name evidence="3" type="ORF">DCS_07195</name>
</gene>
<dbReference type="InParanoid" id="A0A151GDV1"/>
<feature type="chain" id="PRO_5007580513" evidence="2">
    <location>
        <begin position="18"/>
        <end position="452"/>
    </location>
</feature>
<keyword evidence="4" id="KW-1185">Reference proteome</keyword>
<sequence>MVPKQTILALLVAGALGRNFQGDISRNSSQGQYQIARISQYYAKQPRPYVKGSIFNDGYGWKASGSPCYYQREILIPKPNGISVQIVAKEDLELINDTRTSEDENYTKNIIKTNFYNAADTELTYPRWRICSVQTWTYTVKVQGRCPVVPLVDPVCYRDWVSNKDRRSLRTERFYQELVKSPLFKQKRLPKGKISIPSAYHQIGEWDEVARGFLSSMHRTGGCQAAGNQTARCEVMRNETIFPHHKEDGVWWHNDAKYSVNYTHTKPYSIEFPVLVDGEIKRTQVVIDTAMPAAIRASIQSERLFAEVENKARNGTRGRINPLPATVPSTESQRKILLGMLFRALQRLKGSEAAARNTTEPERTSGQAVKATPVSKDAQKGGPSTKNDDRRLRDAFGEFLARGRRRGGKKVGGTLQARSEGHVEDHVEDEDEDQDENAGPNVVVLRDYPKWD</sequence>
<dbReference type="AlphaFoldDB" id="A0A151GDV1"/>
<protein>
    <submittedName>
        <fullName evidence="3">Uncharacterized protein</fullName>
    </submittedName>
</protein>